<dbReference type="InterPro" id="IPR001173">
    <property type="entry name" value="Glyco_trans_2-like"/>
</dbReference>
<keyword evidence="5" id="KW-0472">Membrane</keyword>
<dbReference type="InterPro" id="IPR029044">
    <property type="entry name" value="Nucleotide-diphossugar_trans"/>
</dbReference>
<dbReference type="AlphaFoldDB" id="A0AAP9HIM4"/>
<dbReference type="GO" id="GO:0016757">
    <property type="term" value="F:glycosyltransferase activity"/>
    <property type="evidence" value="ECO:0007669"/>
    <property type="project" value="UniProtKB-KW"/>
</dbReference>
<feature type="transmembrane region" description="Helical" evidence="5">
    <location>
        <begin position="266"/>
        <end position="283"/>
    </location>
</feature>
<evidence type="ECO:0000313" key="7">
    <source>
        <dbReference type="EMBL" id="QGV19191.1"/>
    </source>
</evidence>
<accession>A0AAP9HIM4</accession>
<dbReference type="Gene3D" id="3.90.550.10">
    <property type="entry name" value="Spore Coat Polysaccharide Biosynthesis Protein SpsA, Chain A"/>
    <property type="match status" value="1"/>
</dbReference>
<evidence type="ECO:0000256" key="2">
    <source>
        <dbReference type="ARBA" id="ARBA00006739"/>
    </source>
</evidence>
<keyword evidence="4" id="KW-0808">Transferase</keyword>
<dbReference type="Proteomes" id="UP000423274">
    <property type="component" value="Chromosome"/>
</dbReference>
<dbReference type="PANTHER" id="PTHR43179:SF12">
    <property type="entry name" value="GALACTOFURANOSYLTRANSFERASE GLFT2"/>
    <property type="match status" value="1"/>
</dbReference>
<evidence type="ECO:0000256" key="1">
    <source>
        <dbReference type="ARBA" id="ARBA00004776"/>
    </source>
</evidence>
<dbReference type="Pfam" id="PF00535">
    <property type="entry name" value="Glycos_transf_2"/>
    <property type="match status" value="1"/>
</dbReference>
<keyword evidence="5" id="KW-1133">Transmembrane helix</keyword>
<gene>
    <name evidence="7" type="ORF">LCAKO_2687</name>
</gene>
<organism evidence="7 8">
    <name type="scientific">Lacticaseibacillus paracasei subsp. paracasei</name>
    <dbReference type="NCBI Taxonomy" id="47714"/>
    <lineage>
        <taxon>Bacteria</taxon>
        <taxon>Bacillati</taxon>
        <taxon>Bacillota</taxon>
        <taxon>Bacilli</taxon>
        <taxon>Lactobacillales</taxon>
        <taxon>Lactobacillaceae</taxon>
        <taxon>Lacticaseibacillus</taxon>
    </lineage>
</organism>
<feature type="domain" description="Glycosyltransferase 2-like" evidence="6">
    <location>
        <begin position="7"/>
        <end position="149"/>
    </location>
</feature>
<dbReference type="SUPFAM" id="SSF53448">
    <property type="entry name" value="Nucleotide-diphospho-sugar transferases"/>
    <property type="match status" value="1"/>
</dbReference>
<evidence type="ECO:0000256" key="3">
    <source>
        <dbReference type="ARBA" id="ARBA00022676"/>
    </source>
</evidence>
<name>A0AAP9HIM4_LACPA</name>
<reference evidence="7 8" key="1">
    <citation type="submission" date="2017-08" db="EMBL/GenBank/DDBJ databases">
        <title>Genome sequence, comparative genomics and functional analysis of the highly adhesive Lactobacillus paracasei Kobulty strain.</title>
        <authorList>
            <person name="Koryszewska-Baginska A."/>
            <person name="Grynberg M."/>
            <person name="Aleksandrzak-Piekarczyk T."/>
        </authorList>
    </citation>
    <scope>NUCLEOTIDE SEQUENCE [LARGE SCALE GENOMIC DNA]</scope>
    <source>
        <strain evidence="7 8">IBB3423</strain>
    </source>
</reference>
<comment type="similarity">
    <text evidence="2">Belongs to the glycosyltransferase 2 family.</text>
</comment>
<keyword evidence="5" id="KW-0812">Transmembrane</keyword>
<evidence type="ECO:0000256" key="5">
    <source>
        <dbReference type="SAM" id="Phobius"/>
    </source>
</evidence>
<comment type="pathway">
    <text evidence="1">Cell wall biogenesis; cell wall polysaccharide biosynthesis.</text>
</comment>
<sequence>MSEHSVSVVIVTYGNRMNFVSKVATQVLSMSSVRHLIIVNNGNKERVQSDDSRLVSINLPENTGSANGFFAGLKRAREIQDDFVWILDDDNLPQRGALDVLLEDYDQSDGKQIYCSLRLDRTELVKRGEMHYLKNSFFGFSLLNKLKRHGASVIDKENRFLVCDTVPYGGLMLPLDVLNSIGLPNRDYYLYNDDNDFTYRITKKGLMINCDPESKIQDLESSWYRRENVPMFQGFFRTKMIASGLYTIRNRTYFEKNNIATNKAEYVFNIIIYMIYVFIFYMPKNGDGLRRYHQIASMINLGYRGKLGRMTETKGK</sequence>
<dbReference type="RefSeq" id="WP_112199534.1">
    <property type="nucleotide sequence ID" value="NZ_CP022954.1"/>
</dbReference>
<proteinExistence type="inferred from homology"/>
<evidence type="ECO:0000256" key="4">
    <source>
        <dbReference type="ARBA" id="ARBA00022679"/>
    </source>
</evidence>
<evidence type="ECO:0000313" key="8">
    <source>
        <dbReference type="Proteomes" id="UP000423274"/>
    </source>
</evidence>
<dbReference type="EMBL" id="CP022954">
    <property type="protein sequence ID" value="QGV19191.1"/>
    <property type="molecule type" value="Genomic_DNA"/>
</dbReference>
<evidence type="ECO:0000259" key="6">
    <source>
        <dbReference type="Pfam" id="PF00535"/>
    </source>
</evidence>
<keyword evidence="3" id="KW-0328">Glycosyltransferase</keyword>
<protein>
    <submittedName>
        <fullName evidence="7">Glycosyltransferase</fullName>
    </submittedName>
</protein>
<dbReference type="PANTHER" id="PTHR43179">
    <property type="entry name" value="RHAMNOSYLTRANSFERASE WBBL"/>
    <property type="match status" value="1"/>
</dbReference>